<proteinExistence type="predicted"/>
<reference evidence="2 3" key="1">
    <citation type="submission" date="2008-02" db="EMBL/GenBank/DDBJ databases">
        <title>A 6x draft sequence assembly of the Pongo pygmaeus abelii genome.</title>
        <authorList>
            <person name="Wilson R.K."/>
            <person name="Mardis E."/>
        </authorList>
    </citation>
    <scope>NUCLEOTIDE SEQUENCE [LARGE SCALE GENOMIC DNA]</scope>
</reference>
<dbReference type="AlphaFoldDB" id="A0A8I5UGI0"/>
<protein>
    <submittedName>
        <fullName evidence="2">Uncharacterized protein</fullName>
    </submittedName>
</protein>
<keyword evidence="1" id="KW-0812">Transmembrane</keyword>
<organism evidence="2 3">
    <name type="scientific">Pongo abelii</name>
    <name type="common">Sumatran orangutan</name>
    <name type="synonym">Pongo pygmaeus abelii</name>
    <dbReference type="NCBI Taxonomy" id="9601"/>
    <lineage>
        <taxon>Eukaryota</taxon>
        <taxon>Metazoa</taxon>
        <taxon>Chordata</taxon>
        <taxon>Craniata</taxon>
        <taxon>Vertebrata</taxon>
        <taxon>Euteleostomi</taxon>
        <taxon>Mammalia</taxon>
        <taxon>Eutheria</taxon>
        <taxon>Euarchontoglires</taxon>
        <taxon>Primates</taxon>
        <taxon>Haplorrhini</taxon>
        <taxon>Catarrhini</taxon>
        <taxon>Hominidae</taxon>
        <taxon>Pongo</taxon>
    </lineage>
</organism>
<dbReference type="OMA" id="NADSDCM"/>
<dbReference type="Ensembl" id="ENSPPYT00000037544.1">
    <property type="protein sequence ID" value="ENSPPYP00000044651.1"/>
    <property type="gene ID" value="ENSPPYG00000031432.1"/>
</dbReference>
<keyword evidence="3" id="KW-1185">Reference proteome</keyword>
<keyword evidence="1" id="KW-1133">Transmembrane helix</keyword>
<dbReference type="GeneTree" id="ENSGT00760000120431"/>
<dbReference type="Proteomes" id="UP000001595">
    <property type="component" value="Chromosome 19"/>
</dbReference>
<evidence type="ECO:0000313" key="2">
    <source>
        <dbReference type="Ensembl" id="ENSPPYP00000044651.1"/>
    </source>
</evidence>
<sequence>MAMHLSGVNADSDCMATFTLSFIVAVNALFLSFSPLKIREHAGLSCVRHSIPHMVGEGGCGSDGSTAVHPGGWTCVPGYQSLRLTSPHVHAALPLAVSTFWVSLKDFTGADFTKAKLFLKEVDMKDLKSRLLKMRGYQLQKSKHRLMTYLHPTQF</sequence>
<accession>A0A8I5UGI0</accession>
<evidence type="ECO:0000313" key="3">
    <source>
        <dbReference type="Proteomes" id="UP000001595"/>
    </source>
</evidence>
<reference evidence="2" key="3">
    <citation type="submission" date="2025-09" db="UniProtKB">
        <authorList>
            <consortium name="Ensembl"/>
        </authorList>
    </citation>
    <scope>IDENTIFICATION</scope>
</reference>
<feature type="transmembrane region" description="Helical" evidence="1">
    <location>
        <begin position="15"/>
        <end position="33"/>
    </location>
</feature>
<keyword evidence="1" id="KW-0472">Membrane</keyword>
<reference evidence="2" key="2">
    <citation type="submission" date="2025-08" db="UniProtKB">
        <authorList>
            <consortium name="Ensembl"/>
        </authorList>
    </citation>
    <scope>IDENTIFICATION</scope>
</reference>
<evidence type="ECO:0000256" key="1">
    <source>
        <dbReference type="SAM" id="Phobius"/>
    </source>
</evidence>
<name>A0A8I5UGI0_PONAB</name>